<reference evidence="1" key="1">
    <citation type="submission" date="2022-01" db="EMBL/GenBank/DDBJ databases">
        <authorList>
            <person name="Lagorce A."/>
        </authorList>
    </citation>
    <scope>NUCLEOTIDE SEQUENCE</scope>
    <source>
        <strain evidence="1">Th15_F1_A12</strain>
    </source>
</reference>
<dbReference type="EMBL" id="CAKMUD010000071">
    <property type="protein sequence ID" value="CAH1582857.1"/>
    <property type="molecule type" value="Genomic_DNA"/>
</dbReference>
<accession>A0AAU9QIH1</accession>
<evidence type="ECO:0000313" key="2">
    <source>
        <dbReference type="Proteomes" id="UP001295462"/>
    </source>
</evidence>
<dbReference type="AlphaFoldDB" id="A0AAU9QIH1"/>
<protein>
    <submittedName>
        <fullName evidence="1">Uncharacterized protein</fullName>
    </submittedName>
</protein>
<organism evidence="1 2">
    <name type="scientific">Vibrio jasicida</name>
    <dbReference type="NCBI Taxonomy" id="766224"/>
    <lineage>
        <taxon>Bacteria</taxon>
        <taxon>Pseudomonadati</taxon>
        <taxon>Pseudomonadota</taxon>
        <taxon>Gammaproteobacteria</taxon>
        <taxon>Vibrionales</taxon>
        <taxon>Vibrionaceae</taxon>
        <taxon>Vibrio</taxon>
    </lineage>
</organism>
<gene>
    <name evidence="1" type="ORF">THF1A12_190029</name>
</gene>
<sequence>MSIRRDLADIHCGNEEPGLHRQVKIDTKPLKTNPLWELYSPFFGM</sequence>
<name>A0AAU9QIH1_9VIBR</name>
<dbReference type="Proteomes" id="UP001295462">
    <property type="component" value="Unassembled WGS sequence"/>
</dbReference>
<evidence type="ECO:0000313" key="1">
    <source>
        <dbReference type="EMBL" id="CAH1582857.1"/>
    </source>
</evidence>
<proteinExistence type="predicted"/>
<comment type="caution">
    <text evidence="1">The sequence shown here is derived from an EMBL/GenBank/DDBJ whole genome shotgun (WGS) entry which is preliminary data.</text>
</comment>